<evidence type="ECO:0000313" key="15">
    <source>
        <dbReference type="EMBL" id="KAJ4958068.1"/>
    </source>
</evidence>
<gene>
    <name evidence="15" type="ORF">NE237_025179</name>
</gene>
<feature type="domain" description="Thioredoxin" evidence="14">
    <location>
        <begin position="25"/>
        <end position="183"/>
    </location>
</feature>
<dbReference type="AlphaFoldDB" id="A0A9Q0K1I0"/>
<comment type="catalytic activity">
    <reaction evidence="1">
        <text>Catalyzes the rearrangement of -S-S- bonds in proteins.</text>
        <dbReference type="EC" id="5.3.4.1"/>
    </reaction>
</comment>
<keyword evidence="8" id="KW-1015">Disulfide bond</keyword>
<dbReference type="SUPFAM" id="SSF52833">
    <property type="entry name" value="Thioredoxin-like"/>
    <property type="match status" value="4"/>
</dbReference>
<keyword evidence="11" id="KW-0676">Redox-active center</keyword>
<dbReference type="OrthoDB" id="427280at2759"/>
<keyword evidence="9" id="KW-0325">Glycoprotein</keyword>
<dbReference type="EMBL" id="JAMYWD010000010">
    <property type="protein sequence ID" value="KAJ4958068.1"/>
    <property type="molecule type" value="Genomic_DNA"/>
</dbReference>
<protein>
    <recommendedName>
        <fullName evidence="4">protein disulfide-isomerase</fullName>
        <ecNumber evidence="4">5.3.4.1</ecNumber>
    </recommendedName>
</protein>
<evidence type="ECO:0000256" key="11">
    <source>
        <dbReference type="ARBA" id="ARBA00023284"/>
    </source>
</evidence>
<evidence type="ECO:0000256" key="12">
    <source>
        <dbReference type="SAM" id="MobiDB-lite"/>
    </source>
</evidence>
<dbReference type="InterPro" id="IPR013766">
    <property type="entry name" value="Thioredoxin_domain"/>
</dbReference>
<feature type="compositionally biased region" description="Basic and acidic residues" evidence="12">
    <location>
        <begin position="526"/>
        <end position="542"/>
    </location>
</feature>
<dbReference type="CDD" id="cd02981">
    <property type="entry name" value="PDI_b_family"/>
    <property type="match status" value="1"/>
</dbReference>
<evidence type="ECO:0000256" key="7">
    <source>
        <dbReference type="ARBA" id="ARBA00022824"/>
    </source>
</evidence>
<evidence type="ECO:0000256" key="9">
    <source>
        <dbReference type="ARBA" id="ARBA00023180"/>
    </source>
</evidence>
<evidence type="ECO:0000313" key="16">
    <source>
        <dbReference type="Proteomes" id="UP001141806"/>
    </source>
</evidence>
<keyword evidence="16" id="KW-1185">Reference proteome</keyword>
<dbReference type="Pfam" id="PF00085">
    <property type="entry name" value="Thioredoxin"/>
    <property type="match status" value="2"/>
</dbReference>
<dbReference type="FunFam" id="3.40.30.10:FF:000134">
    <property type="entry name" value="Protein disulfide-isomerase"/>
    <property type="match status" value="1"/>
</dbReference>
<evidence type="ECO:0000256" key="2">
    <source>
        <dbReference type="ARBA" id="ARBA00004319"/>
    </source>
</evidence>
<dbReference type="CDD" id="cd02995">
    <property type="entry name" value="PDI_a_PDI_a'_C"/>
    <property type="match status" value="1"/>
</dbReference>
<evidence type="ECO:0000259" key="14">
    <source>
        <dbReference type="PROSITE" id="PS51352"/>
    </source>
</evidence>
<sequence>MLVTKPTSRFIYFTITTLLLFVGFIAAGTASEPVTNADDDNDSEGFEELLALDEEEDQEESQLKSSGAQVLTKAQRIVQELDNDNFKRVIDNNEYVMVLGYTPWCARSAELMPQFAEAATVLKDVVGPLLMAKLDAESYPKTASKLGIKGFPTLLLFVNGSSQAYTGGYTAEQIVIWARKKTGAPIIRLNSVTEAEQFLKKHPMFIIGLFEKFEGPEYEEFVKAASEDNEIQFVEVCNAEVAKVLFPDIAIKNLFLGFVKSEPEKYAKFEETFKKERILEFLEYNKFPLVTILTELNSIRVYSSPVKLQVFIFARTDDLKKHMELLQDVAKKFKSKIMFVYVDITEDNLAKPFLTLFGFEESEETIVTAFDNRISSKYLLGSDLTMSSLEEFCSRLLQGTQPPYFKSEAIPDNKGKTVQTVVGRTFDDIVLSSPQNIFLEVHTPWCIDCEKTSKQIEKLAKHFKGLKNLIFARIDASTNEHPKLQITDYPTLLFYPTANKSNPIKLRAKSSPKDLAAFINNNARDAGGDEKLTQDQPTKDEL</sequence>
<keyword evidence="7" id="KW-0256">Endoplasmic reticulum</keyword>
<feature type="region of interest" description="Disordered" evidence="12">
    <location>
        <begin position="519"/>
        <end position="542"/>
    </location>
</feature>
<dbReference type="CDD" id="cd02982">
    <property type="entry name" value="PDI_b'_family"/>
    <property type="match status" value="1"/>
</dbReference>
<feature type="chain" id="PRO_5040478064" description="protein disulfide-isomerase" evidence="13">
    <location>
        <begin position="31"/>
        <end position="542"/>
    </location>
</feature>
<dbReference type="Gene3D" id="3.40.30.10">
    <property type="entry name" value="Glutaredoxin"/>
    <property type="match status" value="4"/>
</dbReference>
<name>A0A9Q0K1I0_9MAGN</name>
<keyword evidence="5 13" id="KW-0732">Signal</keyword>
<dbReference type="PANTHER" id="PTHR18929">
    <property type="entry name" value="PROTEIN DISULFIDE ISOMERASE"/>
    <property type="match status" value="1"/>
</dbReference>
<comment type="subcellular location">
    <subcellularLocation>
        <location evidence="2">Endoplasmic reticulum lumen</location>
    </subcellularLocation>
</comment>
<dbReference type="GO" id="GO:0006457">
    <property type="term" value="P:protein folding"/>
    <property type="evidence" value="ECO:0007669"/>
    <property type="project" value="TreeGrafter"/>
</dbReference>
<keyword evidence="10" id="KW-0413">Isomerase</keyword>
<feature type="domain" description="Thioredoxin" evidence="14">
    <location>
        <begin position="396"/>
        <end position="524"/>
    </location>
</feature>
<organism evidence="15 16">
    <name type="scientific">Protea cynaroides</name>
    <dbReference type="NCBI Taxonomy" id="273540"/>
    <lineage>
        <taxon>Eukaryota</taxon>
        <taxon>Viridiplantae</taxon>
        <taxon>Streptophyta</taxon>
        <taxon>Embryophyta</taxon>
        <taxon>Tracheophyta</taxon>
        <taxon>Spermatophyta</taxon>
        <taxon>Magnoliopsida</taxon>
        <taxon>Proteales</taxon>
        <taxon>Proteaceae</taxon>
        <taxon>Protea</taxon>
    </lineage>
</organism>
<evidence type="ECO:0000256" key="3">
    <source>
        <dbReference type="ARBA" id="ARBA00006347"/>
    </source>
</evidence>
<comment type="similarity">
    <text evidence="3">Belongs to the protein disulfide isomerase family.</text>
</comment>
<evidence type="ECO:0000256" key="1">
    <source>
        <dbReference type="ARBA" id="ARBA00001182"/>
    </source>
</evidence>
<evidence type="ECO:0000256" key="8">
    <source>
        <dbReference type="ARBA" id="ARBA00023157"/>
    </source>
</evidence>
<dbReference type="PANTHER" id="PTHR18929:SF189">
    <property type="entry name" value="PROTEIN DISULFIDE ISOMERASE-LIKE 1-5-RELATED"/>
    <property type="match status" value="1"/>
</dbReference>
<dbReference type="GO" id="GO:0034976">
    <property type="term" value="P:response to endoplasmic reticulum stress"/>
    <property type="evidence" value="ECO:0007669"/>
    <property type="project" value="TreeGrafter"/>
</dbReference>
<dbReference type="Proteomes" id="UP001141806">
    <property type="component" value="Unassembled WGS sequence"/>
</dbReference>
<dbReference type="GO" id="GO:0003756">
    <property type="term" value="F:protein disulfide isomerase activity"/>
    <property type="evidence" value="ECO:0007669"/>
    <property type="project" value="UniProtKB-EC"/>
</dbReference>
<evidence type="ECO:0000256" key="4">
    <source>
        <dbReference type="ARBA" id="ARBA00012723"/>
    </source>
</evidence>
<comment type="caution">
    <text evidence="15">The sequence shown here is derived from an EMBL/GenBank/DDBJ whole genome shotgun (WGS) entry which is preliminary data.</text>
</comment>
<dbReference type="FunFam" id="3.40.30.10:FF:000201">
    <property type="entry name" value="Protein disulfide isomerase-like 1-5"/>
    <property type="match status" value="1"/>
</dbReference>
<evidence type="ECO:0000256" key="13">
    <source>
        <dbReference type="SAM" id="SignalP"/>
    </source>
</evidence>
<reference evidence="15" key="1">
    <citation type="journal article" date="2023" name="Plant J.">
        <title>The genome of the king protea, Protea cynaroides.</title>
        <authorList>
            <person name="Chang J."/>
            <person name="Duong T.A."/>
            <person name="Schoeman C."/>
            <person name="Ma X."/>
            <person name="Roodt D."/>
            <person name="Barker N."/>
            <person name="Li Z."/>
            <person name="Van de Peer Y."/>
            <person name="Mizrachi E."/>
        </authorList>
    </citation>
    <scope>NUCLEOTIDE SEQUENCE</scope>
    <source>
        <tissue evidence="15">Young leaves</tissue>
    </source>
</reference>
<dbReference type="GO" id="GO:0005788">
    <property type="term" value="C:endoplasmic reticulum lumen"/>
    <property type="evidence" value="ECO:0007669"/>
    <property type="project" value="UniProtKB-SubCell"/>
</dbReference>
<dbReference type="Pfam" id="PF13848">
    <property type="entry name" value="Thioredoxin_6"/>
    <property type="match status" value="1"/>
</dbReference>
<evidence type="ECO:0000256" key="6">
    <source>
        <dbReference type="ARBA" id="ARBA00022737"/>
    </source>
</evidence>
<dbReference type="CDD" id="cd02961">
    <property type="entry name" value="PDI_a_family"/>
    <property type="match status" value="1"/>
</dbReference>
<keyword evidence="6" id="KW-0677">Repeat</keyword>
<dbReference type="FunFam" id="3.40.30.10:FF:000042">
    <property type="entry name" value="protein disulfide-isomerase A2"/>
    <property type="match status" value="1"/>
</dbReference>
<evidence type="ECO:0000256" key="10">
    <source>
        <dbReference type="ARBA" id="ARBA00023235"/>
    </source>
</evidence>
<dbReference type="EC" id="5.3.4.1" evidence="4"/>
<accession>A0A9Q0K1I0</accession>
<dbReference type="PROSITE" id="PS51352">
    <property type="entry name" value="THIOREDOXIN_2"/>
    <property type="match status" value="2"/>
</dbReference>
<dbReference type="FunFam" id="3.40.30.10:FF:000204">
    <property type="entry name" value="Protein disulfide isomerase-like 1-6"/>
    <property type="match status" value="1"/>
</dbReference>
<evidence type="ECO:0000256" key="5">
    <source>
        <dbReference type="ARBA" id="ARBA00022729"/>
    </source>
</evidence>
<proteinExistence type="inferred from homology"/>
<dbReference type="InterPro" id="IPR036249">
    <property type="entry name" value="Thioredoxin-like_sf"/>
</dbReference>
<feature type="signal peptide" evidence="13">
    <location>
        <begin position="1"/>
        <end position="30"/>
    </location>
</feature>